<dbReference type="Proteomes" id="UP000012589">
    <property type="component" value="Unassembled WGS sequence"/>
</dbReference>
<feature type="domain" description="PRC-barrel" evidence="1">
    <location>
        <begin position="1"/>
        <end position="79"/>
    </location>
</feature>
<dbReference type="EMBL" id="AQFT01000023">
    <property type="protein sequence ID" value="EMZ36534.1"/>
    <property type="molecule type" value="Genomic_DNA"/>
</dbReference>
<dbReference type="STRING" id="1235802.C823_00902"/>
<dbReference type="InterPro" id="IPR014238">
    <property type="entry name" value="Spore_YlmC/YmxH"/>
</dbReference>
<dbReference type="SUPFAM" id="SSF50346">
    <property type="entry name" value="PRC-barrel domain"/>
    <property type="match status" value="1"/>
</dbReference>
<organism evidence="2 3">
    <name type="scientific">Eubacterium plexicaudatum ASF492</name>
    <dbReference type="NCBI Taxonomy" id="1235802"/>
    <lineage>
        <taxon>Bacteria</taxon>
        <taxon>Bacillati</taxon>
        <taxon>Bacillota</taxon>
        <taxon>Clostridia</taxon>
        <taxon>Eubacteriales</taxon>
        <taxon>Eubacteriaceae</taxon>
        <taxon>Eubacterium</taxon>
    </lineage>
</organism>
<proteinExistence type="predicted"/>
<dbReference type="NCBIfam" id="TIGR02888">
    <property type="entry name" value="spore_YlmC_YmxH"/>
    <property type="match status" value="1"/>
</dbReference>
<reference evidence="2 3" key="1">
    <citation type="journal article" date="2014" name="Genome Announc.">
        <title>Draft genome sequences of the altered schaedler flora, a defined bacterial community from gnotobiotic mice.</title>
        <authorList>
            <person name="Wannemuehler M.J."/>
            <person name="Overstreet A.M."/>
            <person name="Ward D.V."/>
            <person name="Phillips G.J."/>
        </authorList>
    </citation>
    <scope>NUCLEOTIDE SEQUENCE [LARGE SCALE GENOMIC DNA]</scope>
    <source>
        <strain evidence="2 3">ASF492</strain>
    </source>
</reference>
<evidence type="ECO:0000259" key="1">
    <source>
        <dbReference type="Pfam" id="PF05239"/>
    </source>
</evidence>
<dbReference type="AlphaFoldDB" id="N2BI78"/>
<sequence length="84" mass="9689">MRLRELEEKSVINMKNCKCLGNVVDLDIDEKDGCIRALILPGPGHFFGIFCREYELFIPWCDVKKIGPEIILVDVDEKEVTHKL</sequence>
<dbReference type="Pfam" id="PF05239">
    <property type="entry name" value="PRC"/>
    <property type="match status" value="1"/>
</dbReference>
<dbReference type="HOGENOM" id="CLU_161336_0_1_9"/>
<evidence type="ECO:0000313" key="2">
    <source>
        <dbReference type="EMBL" id="EMZ36534.1"/>
    </source>
</evidence>
<dbReference type="Gene3D" id="2.30.30.240">
    <property type="entry name" value="PRC-barrel domain"/>
    <property type="match status" value="1"/>
</dbReference>
<dbReference type="OrthoDB" id="6024937at2"/>
<protein>
    <submittedName>
        <fullName evidence="2">YlmC/YmxH family sporulation protein</fullName>
    </submittedName>
</protein>
<name>N2BI78_9FIRM</name>
<dbReference type="PATRIC" id="fig|1235802.3.peg.967"/>
<dbReference type="PANTHER" id="PTHR40061:SF1">
    <property type="entry name" value="SPORULATION PROTEIN YLMC-RELATED"/>
    <property type="match status" value="1"/>
</dbReference>
<dbReference type="eggNOG" id="COG1873">
    <property type="taxonomic scope" value="Bacteria"/>
</dbReference>
<dbReference type="InterPro" id="IPR011033">
    <property type="entry name" value="PRC_barrel-like_sf"/>
</dbReference>
<gene>
    <name evidence="2" type="ORF">C823_00902</name>
</gene>
<comment type="caution">
    <text evidence="2">The sequence shown here is derived from an EMBL/GenBank/DDBJ whole genome shotgun (WGS) entry which is preliminary data.</text>
</comment>
<keyword evidence="3" id="KW-1185">Reference proteome</keyword>
<accession>N2BI78</accession>
<dbReference type="InterPro" id="IPR027275">
    <property type="entry name" value="PRC-brl_dom"/>
</dbReference>
<evidence type="ECO:0000313" key="3">
    <source>
        <dbReference type="Proteomes" id="UP000012589"/>
    </source>
</evidence>
<dbReference type="PANTHER" id="PTHR40061">
    <property type="entry name" value="SPORULATION PROTEIN YLMC-RELATED"/>
    <property type="match status" value="1"/>
</dbReference>